<sequence length="227" mass="26242">MMSKQSLTISLWALWFKRNKLVNEGLNFKMHELMGFIKNYAQDCCSNKNVVSFLTVPKIISWYPPTDRATKLNFDASFLCNTNEAIVAVLARDAEGQVMGACTYPLREIADAFIAEARTCERALYFARDMGFSNIILEGDSLTIFKKVKSTNEDRSILRPITKNIRFLERFFKNIEYRFVPREVNRAVYALAVDGRRRDYPCCWVEEVPDPVAKLVELDRNTWLCHG</sequence>
<evidence type="ECO:0000259" key="1">
    <source>
        <dbReference type="Pfam" id="PF13456"/>
    </source>
</evidence>
<feature type="domain" description="RNase H type-1" evidence="1">
    <location>
        <begin position="73"/>
        <end position="192"/>
    </location>
</feature>
<dbReference type="GO" id="GO:0003676">
    <property type="term" value="F:nucleic acid binding"/>
    <property type="evidence" value="ECO:0007669"/>
    <property type="project" value="InterPro"/>
</dbReference>
<accession>A0A9D3UA33</accession>
<dbReference type="GO" id="GO:0004523">
    <property type="term" value="F:RNA-DNA hybrid ribonuclease activity"/>
    <property type="evidence" value="ECO:0007669"/>
    <property type="project" value="InterPro"/>
</dbReference>
<dbReference type="AlphaFoldDB" id="A0A9D3UA33"/>
<dbReference type="PANTHER" id="PTHR47074">
    <property type="entry name" value="BNAC02G40300D PROTEIN"/>
    <property type="match status" value="1"/>
</dbReference>
<dbReference type="CDD" id="cd06222">
    <property type="entry name" value="RNase_H_like"/>
    <property type="match status" value="1"/>
</dbReference>
<name>A0A9D3UA33_9ROSI</name>
<dbReference type="OrthoDB" id="993362at2759"/>
<dbReference type="SUPFAM" id="SSF53098">
    <property type="entry name" value="Ribonuclease H-like"/>
    <property type="match status" value="1"/>
</dbReference>
<dbReference type="Gene3D" id="3.30.420.10">
    <property type="entry name" value="Ribonuclease H-like superfamily/Ribonuclease H"/>
    <property type="match status" value="1"/>
</dbReference>
<dbReference type="InterPro" id="IPR052929">
    <property type="entry name" value="RNase_H-like_EbsB-rel"/>
</dbReference>
<dbReference type="InterPro" id="IPR002156">
    <property type="entry name" value="RNaseH_domain"/>
</dbReference>
<gene>
    <name evidence="2" type="ORF">J1N35_044740</name>
</gene>
<dbReference type="Pfam" id="PF13456">
    <property type="entry name" value="RVT_3"/>
    <property type="match status" value="1"/>
</dbReference>
<keyword evidence="3" id="KW-1185">Reference proteome</keyword>
<comment type="caution">
    <text evidence="2">The sequence shown here is derived from an EMBL/GenBank/DDBJ whole genome shotgun (WGS) entry which is preliminary data.</text>
</comment>
<proteinExistence type="predicted"/>
<dbReference type="Proteomes" id="UP000828251">
    <property type="component" value="Unassembled WGS sequence"/>
</dbReference>
<protein>
    <recommendedName>
        <fullName evidence="1">RNase H type-1 domain-containing protein</fullName>
    </recommendedName>
</protein>
<evidence type="ECO:0000313" key="2">
    <source>
        <dbReference type="EMBL" id="KAH1032566.1"/>
    </source>
</evidence>
<evidence type="ECO:0000313" key="3">
    <source>
        <dbReference type="Proteomes" id="UP000828251"/>
    </source>
</evidence>
<dbReference type="InterPro" id="IPR012337">
    <property type="entry name" value="RNaseH-like_sf"/>
</dbReference>
<organism evidence="2 3">
    <name type="scientific">Gossypium stocksii</name>
    <dbReference type="NCBI Taxonomy" id="47602"/>
    <lineage>
        <taxon>Eukaryota</taxon>
        <taxon>Viridiplantae</taxon>
        <taxon>Streptophyta</taxon>
        <taxon>Embryophyta</taxon>
        <taxon>Tracheophyta</taxon>
        <taxon>Spermatophyta</taxon>
        <taxon>Magnoliopsida</taxon>
        <taxon>eudicotyledons</taxon>
        <taxon>Gunneridae</taxon>
        <taxon>Pentapetalae</taxon>
        <taxon>rosids</taxon>
        <taxon>malvids</taxon>
        <taxon>Malvales</taxon>
        <taxon>Malvaceae</taxon>
        <taxon>Malvoideae</taxon>
        <taxon>Gossypium</taxon>
    </lineage>
</organism>
<dbReference type="InterPro" id="IPR044730">
    <property type="entry name" value="RNase_H-like_dom_plant"/>
</dbReference>
<dbReference type="EMBL" id="JAIQCV010000013">
    <property type="protein sequence ID" value="KAH1032566.1"/>
    <property type="molecule type" value="Genomic_DNA"/>
</dbReference>
<reference evidence="2 3" key="1">
    <citation type="journal article" date="2021" name="Plant Biotechnol. J.">
        <title>Multi-omics assisted identification of the key and species-specific regulatory components of drought-tolerant mechanisms in Gossypium stocksii.</title>
        <authorList>
            <person name="Yu D."/>
            <person name="Ke L."/>
            <person name="Zhang D."/>
            <person name="Wu Y."/>
            <person name="Sun Y."/>
            <person name="Mei J."/>
            <person name="Sun J."/>
            <person name="Sun Y."/>
        </authorList>
    </citation>
    <scope>NUCLEOTIDE SEQUENCE [LARGE SCALE GENOMIC DNA]</scope>
    <source>
        <strain evidence="3">cv. E1</strain>
        <tissue evidence="2">Leaf</tissue>
    </source>
</reference>
<dbReference type="InterPro" id="IPR036397">
    <property type="entry name" value="RNaseH_sf"/>
</dbReference>
<dbReference type="PANTHER" id="PTHR47074:SF61">
    <property type="entry name" value="RNASE H TYPE-1 DOMAIN-CONTAINING PROTEIN"/>
    <property type="match status" value="1"/>
</dbReference>